<proteinExistence type="predicted"/>
<keyword evidence="3" id="KW-1185">Reference proteome</keyword>
<sequence length="75" mass="8092">MSSATKDLMELLHGTVAQELLDRIKAGDATAADFSNAIKFLKDNGIEAQMSKNPGVTSLAEQFPSFTDDDEHVAH</sequence>
<evidence type="ECO:0000313" key="2">
    <source>
        <dbReference type="EMBL" id="MBT1154413.1"/>
    </source>
</evidence>
<dbReference type="InterPro" id="IPR024345">
    <property type="entry name" value="DNA_matur_Phage_T7-like"/>
</dbReference>
<feature type="region of interest" description="Disordered" evidence="1">
    <location>
        <begin position="56"/>
        <end position="75"/>
    </location>
</feature>
<protein>
    <submittedName>
        <fullName evidence="2">Uncharacterized protein</fullName>
    </submittedName>
</protein>
<comment type="caution">
    <text evidence="2">The sequence shown here is derived from an EMBL/GenBank/DDBJ whole genome shotgun (WGS) entry which is preliminary data.</text>
</comment>
<reference evidence="2" key="1">
    <citation type="journal article" date="2021" name="Microorganisms">
        <title>Phylogenomic Reconstruction and Metabolic Potential of the Genus Aminobacter.</title>
        <authorList>
            <person name="Artuso I."/>
            <person name="Turrini P."/>
            <person name="Pirolo M."/>
            <person name="Lugli G.A."/>
            <person name="Ventura M."/>
            <person name="Visca P."/>
        </authorList>
    </citation>
    <scope>NUCLEOTIDE SEQUENCE</scope>
    <source>
        <strain evidence="2">LMG 26462</strain>
    </source>
</reference>
<evidence type="ECO:0000256" key="1">
    <source>
        <dbReference type="SAM" id="MobiDB-lite"/>
    </source>
</evidence>
<organism evidence="2 3">
    <name type="scientific">Aminobacter anthyllidis</name>
    <dbReference type="NCBI Taxonomy" id="1035067"/>
    <lineage>
        <taxon>Bacteria</taxon>
        <taxon>Pseudomonadati</taxon>
        <taxon>Pseudomonadota</taxon>
        <taxon>Alphaproteobacteria</taxon>
        <taxon>Hyphomicrobiales</taxon>
        <taxon>Phyllobacteriaceae</taxon>
        <taxon>Aminobacter</taxon>
    </lineage>
</organism>
<evidence type="ECO:0000313" key="3">
    <source>
        <dbReference type="Proteomes" id="UP001138921"/>
    </source>
</evidence>
<accession>A0A9X1D494</accession>
<dbReference type="Pfam" id="PF11123">
    <property type="entry name" value="DNA_Packaging_2"/>
    <property type="match status" value="1"/>
</dbReference>
<dbReference type="RefSeq" id="WP_214385607.1">
    <property type="nucleotide sequence ID" value="NZ_JAFLWW010000001.1"/>
</dbReference>
<dbReference type="Proteomes" id="UP001138921">
    <property type="component" value="Unassembled WGS sequence"/>
</dbReference>
<reference evidence="2" key="2">
    <citation type="submission" date="2021-03" db="EMBL/GenBank/DDBJ databases">
        <authorList>
            <person name="Artuso I."/>
            <person name="Turrini P."/>
            <person name="Pirolo M."/>
            <person name="Lugli G.A."/>
            <person name="Ventura M."/>
            <person name="Visca P."/>
        </authorList>
    </citation>
    <scope>NUCLEOTIDE SEQUENCE</scope>
    <source>
        <strain evidence="2">LMG 26462</strain>
    </source>
</reference>
<dbReference type="EMBL" id="JAFLWW010000001">
    <property type="protein sequence ID" value="MBT1154413.1"/>
    <property type="molecule type" value="Genomic_DNA"/>
</dbReference>
<name>A0A9X1D494_9HYPH</name>
<gene>
    <name evidence="2" type="ORF">J1C56_02285</name>
</gene>
<dbReference type="AlphaFoldDB" id="A0A9X1D494"/>